<dbReference type="EMBL" id="AJAP01000007">
    <property type="protein sequence ID" value="EOH89156.1"/>
    <property type="molecule type" value="Genomic_DNA"/>
</dbReference>
<evidence type="ECO:0008006" key="3">
    <source>
        <dbReference type="Google" id="ProtNLM"/>
    </source>
</evidence>
<reference evidence="1 2" key="1">
    <citation type="submission" date="2013-02" db="EMBL/GenBank/DDBJ databases">
        <title>The Genome Sequence of Enterococcus asini ATCC_700915.</title>
        <authorList>
            <consortium name="The Broad Institute Genome Sequencing Platform"/>
            <consortium name="The Broad Institute Genome Sequencing Center for Infectious Disease"/>
            <person name="Earl A.M."/>
            <person name="Gilmore M.S."/>
            <person name="Lebreton F."/>
            <person name="Walker B."/>
            <person name="Young S.K."/>
            <person name="Zeng Q."/>
            <person name="Gargeya S."/>
            <person name="Fitzgerald M."/>
            <person name="Haas B."/>
            <person name="Abouelleil A."/>
            <person name="Alvarado L."/>
            <person name="Arachchi H.M."/>
            <person name="Berlin A.M."/>
            <person name="Chapman S.B."/>
            <person name="Dewar J."/>
            <person name="Goldberg J."/>
            <person name="Griggs A."/>
            <person name="Gujja S."/>
            <person name="Hansen M."/>
            <person name="Howarth C."/>
            <person name="Imamovic A."/>
            <person name="Larimer J."/>
            <person name="McCowan C."/>
            <person name="Murphy C."/>
            <person name="Neiman D."/>
            <person name="Pearson M."/>
            <person name="Priest M."/>
            <person name="Roberts A."/>
            <person name="Saif S."/>
            <person name="Shea T."/>
            <person name="Sisk P."/>
            <person name="Sykes S."/>
            <person name="Wortman J."/>
            <person name="Nusbaum C."/>
            <person name="Birren B."/>
        </authorList>
    </citation>
    <scope>NUCLEOTIDE SEQUENCE [LARGE SCALE GENOMIC DNA]</scope>
    <source>
        <strain evidence="1 2">ATCC 700915</strain>
    </source>
</reference>
<dbReference type="AlphaFoldDB" id="R2S8I5"/>
<evidence type="ECO:0000313" key="1">
    <source>
        <dbReference type="EMBL" id="EOH89156.1"/>
    </source>
</evidence>
<dbReference type="HOGENOM" id="CLU_2154403_0_0_9"/>
<name>R2S8I5_9ENTE</name>
<comment type="caution">
    <text evidence="1">The sequence shown here is derived from an EMBL/GenBank/DDBJ whole genome shotgun (WGS) entry which is preliminary data.</text>
</comment>
<accession>R2S8I5</accession>
<proteinExistence type="predicted"/>
<organism evidence="1 2">
    <name type="scientific">Enterococcus asini ATCC 700915</name>
    <dbReference type="NCBI Taxonomy" id="1158606"/>
    <lineage>
        <taxon>Bacteria</taxon>
        <taxon>Bacillati</taxon>
        <taxon>Bacillota</taxon>
        <taxon>Bacilli</taxon>
        <taxon>Lactobacillales</taxon>
        <taxon>Enterococcaceae</taxon>
        <taxon>Enterococcus</taxon>
    </lineage>
</organism>
<keyword evidence="2" id="KW-1185">Reference proteome</keyword>
<sequence length="111" mass="12181">MSELMICNNTLAKGTISKVGGPRNFAVLLVILESIGVGESFCKLTIDEIASRCGISRDSVMAAVKELTSKPIAVGEQPLLHKRVLPAEGGRRKNLYYPNYAMFKGEEFDLY</sequence>
<dbReference type="Proteomes" id="UP000013777">
    <property type="component" value="Unassembled WGS sequence"/>
</dbReference>
<gene>
    <name evidence="1" type="ORF">UAS_00695</name>
</gene>
<protein>
    <recommendedName>
        <fullName evidence="3">Helix-turn-helix type 11 domain-containing protein</fullName>
    </recommendedName>
</protein>
<evidence type="ECO:0000313" key="2">
    <source>
        <dbReference type="Proteomes" id="UP000013777"/>
    </source>
</evidence>